<accession>A0A2J8HQR2</accession>
<protein>
    <recommendedName>
        <fullName evidence="4">Lipoprotein</fullName>
    </recommendedName>
</protein>
<keyword evidence="1" id="KW-0732">Signal</keyword>
<name>A0A2J8HQR2_VIBDI</name>
<feature type="signal peptide" evidence="1">
    <location>
        <begin position="1"/>
        <end position="24"/>
    </location>
</feature>
<dbReference type="OrthoDB" id="9796958at2"/>
<feature type="chain" id="PRO_5014451263" description="Lipoprotein" evidence="1">
    <location>
        <begin position="25"/>
        <end position="158"/>
    </location>
</feature>
<dbReference type="PROSITE" id="PS51257">
    <property type="entry name" value="PROKAR_LIPOPROTEIN"/>
    <property type="match status" value="1"/>
</dbReference>
<reference evidence="2 3" key="1">
    <citation type="submission" date="2018-01" db="EMBL/GenBank/DDBJ databases">
        <title>Draft genome sequences of six Vibrio diazotrophicus strains isolated from deep-sea sediments of the Baltic Sea.</title>
        <authorList>
            <person name="Castillo D."/>
            <person name="Vandieken V."/>
            <person name="Chiang O."/>
            <person name="Middelboe M."/>
        </authorList>
    </citation>
    <scope>NUCLEOTIDE SEQUENCE [LARGE SCALE GENOMIC DNA]</scope>
    <source>
        <strain evidence="2 3">60.27F</strain>
    </source>
</reference>
<proteinExistence type="predicted"/>
<comment type="caution">
    <text evidence="2">The sequence shown here is derived from an EMBL/GenBank/DDBJ whole genome shotgun (WGS) entry which is preliminary data.</text>
</comment>
<dbReference type="Proteomes" id="UP000236449">
    <property type="component" value="Unassembled WGS sequence"/>
</dbReference>
<gene>
    <name evidence="2" type="ORF">C1N32_21255</name>
</gene>
<dbReference type="AlphaFoldDB" id="A0A2J8HQR2"/>
<organism evidence="2 3">
    <name type="scientific">Vibrio diazotrophicus</name>
    <dbReference type="NCBI Taxonomy" id="685"/>
    <lineage>
        <taxon>Bacteria</taxon>
        <taxon>Pseudomonadati</taxon>
        <taxon>Pseudomonadota</taxon>
        <taxon>Gammaproteobacteria</taxon>
        <taxon>Vibrionales</taxon>
        <taxon>Vibrionaceae</taxon>
        <taxon>Vibrio</taxon>
    </lineage>
</organism>
<evidence type="ECO:0008006" key="4">
    <source>
        <dbReference type="Google" id="ProtNLM"/>
    </source>
</evidence>
<evidence type="ECO:0000256" key="1">
    <source>
        <dbReference type="SAM" id="SignalP"/>
    </source>
</evidence>
<evidence type="ECO:0000313" key="3">
    <source>
        <dbReference type="Proteomes" id="UP000236449"/>
    </source>
</evidence>
<sequence>MKSIKLMAISASVLLLLGCSNSMVNTVNNTNEKFLIEQYPYRYILSEKAETHTSYTLEPAGSESETIAKHSEVLLTDIFRVFKNECGFSRSDLVGVNKVEYAPPVFYEVWTFKDLQSERADKTSSMSVILKAYANGGGTDISYVGNCHAKPAKLVFSN</sequence>
<dbReference type="RefSeq" id="WP_102967344.1">
    <property type="nucleotide sequence ID" value="NZ_POSK01000029.1"/>
</dbReference>
<evidence type="ECO:0000313" key="2">
    <source>
        <dbReference type="EMBL" id="PNI00610.1"/>
    </source>
</evidence>
<dbReference type="EMBL" id="POSK01000029">
    <property type="protein sequence ID" value="PNI00610.1"/>
    <property type="molecule type" value="Genomic_DNA"/>
</dbReference>